<evidence type="ECO:0000256" key="1">
    <source>
        <dbReference type="SAM" id="MobiDB-lite"/>
    </source>
</evidence>
<dbReference type="AlphaFoldDB" id="A0A0D3FD30"/>
<dbReference type="Gramene" id="OBART03G01520.1">
    <property type="protein sequence ID" value="OBART03G01520.1"/>
    <property type="gene ID" value="OBART03G01520"/>
</dbReference>
<keyword evidence="3" id="KW-1185">Reference proteome</keyword>
<proteinExistence type="predicted"/>
<evidence type="ECO:0000313" key="2">
    <source>
        <dbReference type="EnsemblPlants" id="OBART03G01520.1"/>
    </source>
</evidence>
<feature type="compositionally biased region" description="Low complexity" evidence="1">
    <location>
        <begin position="1"/>
        <end position="13"/>
    </location>
</feature>
<reference evidence="2" key="1">
    <citation type="journal article" date="2009" name="Rice">
        <title>De Novo Next Generation Sequencing of Plant Genomes.</title>
        <authorList>
            <person name="Rounsley S."/>
            <person name="Marri P.R."/>
            <person name="Yu Y."/>
            <person name="He R."/>
            <person name="Sisneros N."/>
            <person name="Goicoechea J.L."/>
            <person name="Lee S.J."/>
            <person name="Angelova A."/>
            <person name="Kudrna D."/>
            <person name="Luo M."/>
            <person name="Affourtit J."/>
            <person name="Desany B."/>
            <person name="Knight J."/>
            <person name="Niazi F."/>
            <person name="Egholm M."/>
            <person name="Wing R.A."/>
        </authorList>
    </citation>
    <scope>NUCLEOTIDE SEQUENCE [LARGE SCALE GENOMIC DNA]</scope>
    <source>
        <strain evidence="2">cv. IRGC 105608</strain>
    </source>
</reference>
<feature type="region of interest" description="Disordered" evidence="1">
    <location>
        <begin position="1"/>
        <end position="24"/>
    </location>
</feature>
<dbReference type="Proteomes" id="UP000026960">
    <property type="component" value="Chromosome 3"/>
</dbReference>
<dbReference type="HOGENOM" id="CLU_2642004_0_0_1"/>
<dbReference type="PaxDb" id="65489-OBART03G01520.1"/>
<reference evidence="2" key="2">
    <citation type="submission" date="2015-03" db="UniProtKB">
        <authorList>
            <consortium name="EnsemblPlants"/>
        </authorList>
    </citation>
    <scope>IDENTIFICATION</scope>
</reference>
<dbReference type="EnsemblPlants" id="OBART03G01520.1">
    <property type="protein sequence ID" value="OBART03G01520.1"/>
    <property type="gene ID" value="OBART03G01520"/>
</dbReference>
<sequence>MPSSCRSAELPPSRRSRRAPVAPPLHYPAAPAELPLLQLPPLHRFCRRVCAALSISLAARDKEGGESLFNPSTTDAQ</sequence>
<name>A0A0D3FD30_9ORYZ</name>
<accession>A0A0D3FD30</accession>
<organism evidence="2">
    <name type="scientific">Oryza barthii</name>
    <dbReference type="NCBI Taxonomy" id="65489"/>
    <lineage>
        <taxon>Eukaryota</taxon>
        <taxon>Viridiplantae</taxon>
        <taxon>Streptophyta</taxon>
        <taxon>Embryophyta</taxon>
        <taxon>Tracheophyta</taxon>
        <taxon>Spermatophyta</taxon>
        <taxon>Magnoliopsida</taxon>
        <taxon>Liliopsida</taxon>
        <taxon>Poales</taxon>
        <taxon>Poaceae</taxon>
        <taxon>BOP clade</taxon>
        <taxon>Oryzoideae</taxon>
        <taxon>Oryzeae</taxon>
        <taxon>Oryzinae</taxon>
        <taxon>Oryza</taxon>
    </lineage>
</organism>
<evidence type="ECO:0000313" key="3">
    <source>
        <dbReference type="Proteomes" id="UP000026960"/>
    </source>
</evidence>
<protein>
    <submittedName>
        <fullName evidence="2">Uncharacterized protein</fullName>
    </submittedName>
</protein>